<dbReference type="Proteomes" id="UP000001744">
    <property type="component" value="Unassembled WGS sequence"/>
</dbReference>
<dbReference type="GO" id="GO:0005634">
    <property type="term" value="C:nucleus"/>
    <property type="evidence" value="ECO:0000318"/>
    <property type="project" value="GO_Central"/>
</dbReference>
<feature type="compositionally biased region" description="Polar residues" evidence="6">
    <location>
        <begin position="216"/>
        <end position="252"/>
    </location>
</feature>
<dbReference type="STRING" id="402676.B6K726"/>
<dbReference type="AlphaFoldDB" id="B6K726"/>
<protein>
    <submittedName>
        <fullName evidence="7">Rad22 Rti1</fullName>
    </submittedName>
</protein>
<feature type="region of interest" description="Disordered" evidence="6">
    <location>
        <begin position="171"/>
        <end position="277"/>
    </location>
</feature>
<dbReference type="OrthoDB" id="206565at2759"/>
<keyword evidence="2" id="KW-0227">DNA damage</keyword>
<dbReference type="InterPro" id="IPR007232">
    <property type="entry name" value="Rad52_Rad59_Rad22"/>
</dbReference>
<dbReference type="GO" id="GO:0003697">
    <property type="term" value="F:single-stranded DNA binding"/>
    <property type="evidence" value="ECO:0007669"/>
    <property type="project" value="EnsemblFungi"/>
</dbReference>
<evidence type="ECO:0000256" key="3">
    <source>
        <dbReference type="ARBA" id="ARBA00023172"/>
    </source>
</evidence>
<keyword evidence="4" id="KW-0234">DNA repair</keyword>
<dbReference type="JaponicusDB" id="SJAG_04530">
    <property type="gene designation" value="rti1"/>
</dbReference>
<organism evidence="7 9">
    <name type="scientific">Schizosaccharomyces japonicus (strain yFS275 / FY16936)</name>
    <name type="common">Fission yeast</name>
    <dbReference type="NCBI Taxonomy" id="402676"/>
    <lineage>
        <taxon>Eukaryota</taxon>
        <taxon>Fungi</taxon>
        <taxon>Dikarya</taxon>
        <taxon>Ascomycota</taxon>
        <taxon>Taphrinomycotina</taxon>
        <taxon>Schizosaccharomycetes</taxon>
        <taxon>Schizosaccharomycetales</taxon>
        <taxon>Schizosaccharomycetaceae</taxon>
        <taxon>Schizosaccharomyces</taxon>
    </lineage>
</organism>
<keyword evidence="3" id="KW-0233">DNA recombination</keyword>
<evidence type="ECO:0000256" key="1">
    <source>
        <dbReference type="ARBA" id="ARBA00006638"/>
    </source>
</evidence>
<dbReference type="eggNOG" id="KOG4141">
    <property type="taxonomic scope" value="Eukaryota"/>
</dbReference>
<dbReference type="PANTHER" id="PTHR12132">
    <property type="entry name" value="DNA REPAIR AND RECOMBINATION PROTEIN RAD52, RAD59"/>
    <property type="match status" value="1"/>
</dbReference>
<dbReference type="SUPFAM" id="SSF54768">
    <property type="entry name" value="dsRNA-binding domain-like"/>
    <property type="match status" value="1"/>
</dbReference>
<dbReference type="GO" id="GO:0045002">
    <property type="term" value="P:double-strand break repair via single-strand annealing"/>
    <property type="evidence" value="ECO:0000318"/>
    <property type="project" value="GO_Central"/>
</dbReference>
<evidence type="ECO:0000313" key="9">
    <source>
        <dbReference type="Proteomes" id="UP000001744"/>
    </source>
</evidence>
<comment type="similarity">
    <text evidence="1">Belongs to the RAD52 family.</text>
</comment>
<dbReference type="PANTHER" id="PTHR12132:SF1">
    <property type="entry name" value="DNA REPAIR PROTEIN RAD52 HOMOLOG"/>
    <property type="match status" value="1"/>
</dbReference>
<sequence>MSIIQHQSSSGDPNCPQVFTDEEAEHIRLKLSRKLGPEYVSRRSGPGGSSVTYIEAWKVIELANEVFGFNGWSSSIQSIHVDYVDETFDNHRPKYSVGLSVILRITLKDGTFHEDIGYGSIDNCRGKAIAFEKCKKEGTTDALKRALRTFGSSMGNCLYDRNYTQAISRMTPQKKTFDRESLMRPPSVSYPSNRTNYPRTNATSSSNTSSNTNMSPYTKQASAPSPQKPITNRNVPSNVSTNHAQKLPINTNEQKHESAVTTNAAPPPMHNTHPRKRSDTEIYADEDLDTLLLEEAQLEDVGSPKPEEFESILKAMEEFEQ</sequence>
<feature type="compositionally biased region" description="Polar residues" evidence="6">
    <location>
        <begin position="189"/>
        <end position="199"/>
    </location>
</feature>
<feature type="compositionally biased region" description="Low complexity" evidence="6">
    <location>
        <begin position="200"/>
        <end position="215"/>
    </location>
</feature>
<evidence type="ECO:0000313" key="8">
    <source>
        <dbReference type="JaponicusDB" id="SJAG_04530"/>
    </source>
</evidence>
<gene>
    <name evidence="8" type="primary">rti1</name>
    <name evidence="7" type="ORF">SJAG_04530</name>
</gene>
<dbReference type="InterPro" id="IPR042525">
    <property type="entry name" value="Rad52_Rad59_Rad22_sf"/>
</dbReference>
<dbReference type="Gene3D" id="3.30.390.80">
    <property type="entry name" value="DNA repair protein Rad52/59/22"/>
    <property type="match status" value="1"/>
</dbReference>
<evidence type="ECO:0000256" key="2">
    <source>
        <dbReference type="ARBA" id="ARBA00022763"/>
    </source>
</evidence>
<dbReference type="GeneID" id="7051886"/>
<dbReference type="EMBL" id="KE651168">
    <property type="protein sequence ID" value="EEB09330.1"/>
    <property type="molecule type" value="Genomic_DNA"/>
</dbReference>
<dbReference type="InterPro" id="IPR004585">
    <property type="entry name" value="DNA_recomb/repair_Rad52"/>
</dbReference>
<dbReference type="GO" id="GO:0000730">
    <property type="term" value="P:DNA recombinase assembly"/>
    <property type="evidence" value="ECO:0007669"/>
    <property type="project" value="InterPro"/>
</dbReference>
<dbReference type="InterPro" id="IPR041247">
    <property type="entry name" value="Rad52_fam"/>
</dbReference>
<evidence type="ECO:0000313" key="7">
    <source>
        <dbReference type="EMBL" id="EEB09330.1"/>
    </source>
</evidence>
<proteinExistence type="inferred from homology"/>
<evidence type="ECO:0000256" key="4">
    <source>
        <dbReference type="ARBA" id="ARBA00023204"/>
    </source>
</evidence>
<keyword evidence="9" id="KW-1185">Reference proteome</keyword>
<dbReference type="Pfam" id="PF04098">
    <property type="entry name" value="Rad52_Rad22"/>
    <property type="match status" value="1"/>
</dbReference>
<dbReference type="GO" id="GO:0006312">
    <property type="term" value="P:mitotic recombination"/>
    <property type="evidence" value="ECO:0000318"/>
    <property type="project" value="GO_Central"/>
</dbReference>
<accession>B6K726</accession>
<evidence type="ECO:0000256" key="6">
    <source>
        <dbReference type="SAM" id="MobiDB-lite"/>
    </source>
</evidence>
<evidence type="ECO:0000256" key="5">
    <source>
        <dbReference type="ARBA" id="ARBA00057800"/>
    </source>
</evidence>
<dbReference type="HOGENOM" id="CLU_011431_3_0_1"/>
<name>B6K726_SCHJY</name>
<dbReference type="GO" id="GO:0000724">
    <property type="term" value="P:double-strand break repair via homologous recombination"/>
    <property type="evidence" value="ECO:0000318"/>
    <property type="project" value="GO_Central"/>
</dbReference>
<dbReference type="RefSeq" id="XP_002175623.1">
    <property type="nucleotide sequence ID" value="XM_002175587.1"/>
</dbReference>
<comment type="function">
    <text evidence="5">Active in the repair of DNA damage and in mating-type switching. Probably involved in the repair of DNA double-strands breaks. Has a role in promoting S phase completion.</text>
</comment>
<reference evidence="7 9" key="1">
    <citation type="journal article" date="2011" name="Science">
        <title>Comparative functional genomics of the fission yeasts.</title>
        <authorList>
            <person name="Rhind N."/>
            <person name="Chen Z."/>
            <person name="Yassour M."/>
            <person name="Thompson D.A."/>
            <person name="Haas B.J."/>
            <person name="Habib N."/>
            <person name="Wapinski I."/>
            <person name="Roy S."/>
            <person name="Lin M.F."/>
            <person name="Heiman D.I."/>
            <person name="Young S.K."/>
            <person name="Furuya K."/>
            <person name="Guo Y."/>
            <person name="Pidoux A."/>
            <person name="Chen H.M."/>
            <person name="Robbertse B."/>
            <person name="Goldberg J.M."/>
            <person name="Aoki K."/>
            <person name="Bayne E.H."/>
            <person name="Berlin A.M."/>
            <person name="Desjardins C.A."/>
            <person name="Dobbs E."/>
            <person name="Dukaj L."/>
            <person name="Fan L."/>
            <person name="FitzGerald M.G."/>
            <person name="French C."/>
            <person name="Gujja S."/>
            <person name="Hansen K."/>
            <person name="Keifenheim D."/>
            <person name="Levin J.Z."/>
            <person name="Mosher R.A."/>
            <person name="Mueller C.A."/>
            <person name="Pfiffner J."/>
            <person name="Priest M."/>
            <person name="Russ C."/>
            <person name="Smialowska A."/>
            <person name="Swoboda P."/>
            <person name="Sykes S.M."/>
            <person name="Vaughn M."/>
            <person name="Vengrova S."/>
            <person name="Yoder R."/>
            <person name="Zeng Q."/>
            <person name="Allshire R."/>
            <person name="Baulcombe D."/>
            <person name="Birren B.W."/>
            <person name="Brown W."/>
            <person name="Ekwall K."/>
            <person name="Kellis M."/>
            <person name="Leatherwood J."/>
            <person name="Levin H."/>
            <person name="Margalit H."/>
            <person name="Martienssen R."/>
            <person name="Nieduszynski C.A."/>
            <person name="Spatafora J.W."/>
            <person name="Friedman N."/>
            <person name="Dalgaard J.Z."/>
            <person name="Baumann P."/>
            <person name="Niki H."/>
            <person name="Regev A."/>
            <person name="Nusbaum C."/>
        </authorList>
    </citation>
    <scope>NUCLEOTIDE SEQUENCE [LARGE SCALE GENOMIC DNA]</scope>
    <source>
        <strain evidence="9">yFS275 / FY16936</strain>
    </source>
</reference>
<dbReference type="FunFam" id="3.30.390.80:FF:000001">
    <property type="entry name" value="DNA repair protein RAD52 homolog"/>
    <property type="match status" value="1"/>
</dbReference>
<dbReference type="NCBIfam" id="TIGR00607">
    <property type="entry name" value="rad52"/>
    <property type="match status" value="1"/>
</dbReference>
<dbReference type="VEuPathDB" id="FungiDB:SJAG_04530"/>